<dbReference type="SUPFAM" id="SSF52242">
    <property type="entry name" value="Cobalamin (vitamin B12)-binding domain"/>
    <property type="match status" value="1"/>
</dbReference>
<dbReference type="PROSITE" id="PS51337">
    <property type="entry name" value="B12_BINDING_NTER"/>
    <property type="match status" value="1"/>
</dbReference>
<keyword evidence="2" id="KW-0479">Metal-binding</keyword>
<dbReference type="Gene3D" id="1.10.1240.10">
    <property type="entry name" value="Methionine synthase domain"/>
    <property type="match status" value="1"/>
</dbReference>
<dbReference type="PANTHER" id="PTHR45833">
    <property type="entry name" value="METHIONINE SYNTHASE"/>
    <property type="match status" value="1"/>
</dbReference>
<dbReference type="SUPFAM" id="SSF47644">
    <property type="entry name" value="Methionine synthase domain"/>
    <property type="match status" value="1"/>
</dbReference>
<accession>A0A520KU64</accession>
<comment type="similarity">
    <text evidence="1">Belongs to the methylamine corrinoid protein family.</text>
</comment>
<comment type="caution">
    <text evidence="6">The sequence shown here is derived from an EMBL/GenBank/DDBJ whole genome shotgun (WGS) entry which is preliminary data.</text>
</comment>
<evidence type="ECO:0000313" key="6">
    <source>
        <dbReference type="EMBL" id="RZN65764.1"/>
    </source>
</evidence>
<dbReference type="AlphaFoldDB" id="A0A520KU64"/>
<protein>
    <submittedName>
        <fullName evidence="6">Cobalamin-binding protein</fullName>
    </submittedName>
</protein>
<evidence type="ECO:0000256" key="2">
    <source>
        <dbReference type="ARBA" id="ARBA00022723"/>
    </source>
</evidence>
<feature type="domain" description="B12-binding" evidence="4">
    <location>
        <begin position="87"/>
        <end position="211"/>
    </location>
</feature>
<dbReference type="CDD" id="cd02070">
    <property type="entry name" value="corrinoid_protein_B12-BD"/>
    <property type="match status" value="1"/>
</dbReference>
<dbReference type="GO" id="GO:0031419">
    <property type="term" value="F:cobalamin binding"/>
    <property type="evidence" value="ECO:0007669"/>
    <property type="project" value="InterPro"/>
</dbReference>
<dbReference type="GO" id="GO:0005829">
    <property type="term" value="C:cytosol"/>
    <property type="evidence" value="ECO:0007669"/>
    <property type="project" value="TreeGrafter"/>
</dbReference>
<feature type="domain" description="B12-binding N-terminal" evidence="5">
    <location>
        <begin position="1"/>
        <end position="87"/>
    </location>
</feature>
<dbReference type="GO" id="GO:0008705">
    <property type="term" value="F:methionine synthase activity"/>
    <property type="evidence" value="ECO:0007669"/>
    <property type="project" value="TreeGrafter"/>
</dbReference>
<dbReference type="PROSITE" id="PS51332">
    <property type="entry name" value="B12_BINDING"/>
    <property type="match status" value="1"/>
</dbReference>
<dbReference type="EMBL" id="RXIL01000183">
    <property type="protein sequence ID" value="RZN65764.1"/>
    <property type="molecule type" value="Genomic_DNA"/>
</dbReference>
<dbReference type="InterPro" id="IPR036594">
    <property type="entry name" value="Meth_synthase_dom"/>
</dbReference>
<evidence type="ECO:0000313" key="7">
    <source>
        <dbReference type="Proteomes" id="UP000320766"/>
    </source>
</evidence>
<dbReference type="Pfam" id="PF02310">
    <property type="entry name" value="B12-binding"/>
    <property type="match status" value="1"/>
</dbReference>
<proteinExistence type="inferred from homology"/>
<dbReference type="Pfam" id="PF02607">
    <property type="entry name" value="B12-binding_2"/>
    <property type="match status" value="1"/>
</dbReference>
<sequence>MALENLKKLVTEGEPDGAVEEVQKAMNDGVDVLTILNDAMVPGINRAGELWKEDVYFLPDVIMSAEAFKDCMSIIEPKLKTAGGEKIGKVVIGCVEGDMHDLGKGLVVAMLRANGFEVVDLGADVPVSKFVDSIKAENADIVGMGAYMSTTMTLMKDFIETFVKEGLRDKIKVMVGGVPITQKYSEDVGADAWGQDALDTVEKAKKLMGVA</sequence>
<evidence type="ECO:0000256" key="1">
    <source>
        <dbReference type="ARBA" id="ARBA00010854"/>
    </source>
</evidence>
<dbReference type="SMART" id="SM01018">
    <property type="entry name" value="B12-binding_2"/>
    <property type="match status" value="1"/>
</dbReference>
<dbReference type="GO" id="GO:0046653">
    <property type="term" value="P:tetrahydrofolate metabolic process"/>
    <property type="evidence" value="ECO:0007669"/>
    <property type="project" value="TreeGrafter"/>
</dbReference>
<organism evidence="6 7">
    <name type="scientific">Candidatus Methanolliviera hydrocarbonicum</name>
    <dbReference type="NCBI Taxonomy" id="2491085"/>
    <lineage>
        <taxon>Archaea</taxon>
        <taxon>Methanobacteriati</taxon>
        <taxon>Methanobacteriota</taxon>
        <taxon>Candidatus Methanoliparia</taxon>
        <taxon>Candidatus Methanoliparales</taxon>
        <taxon>Candidatus Methanollivieraceae</taxon>
        <taxon>Candidatus Methanolliviera</taxon>
    </lineage>
</organism>
<keyword evidence="3" id="KW-0170">Cobalt</keyword>
<dbReference type="Proteomes" id="UP000320766">
    <property type="component" value="Unassembled WGS sequence"/>
</dbReference>
<evidence type="ECO:0000259" key="4">
    <source>
        <dbReference type="PROSITE" id="PS51332"/>
    </source>
</evidence>
<name>A0A520KU64_9EURY</name>
<gene>
    <name evidence="6" type="ORF">EF807_09115</name>
</gene>
<dbReference type="FunFam" id="3.40.50.280:FF:000003">
    <property type="entry name" value="Dimethylamine methyltransferase corrinoid protein"/>
    <property type="match status" value="1"/>
</dbReference>
<dbReference type="GO" id="GO:0046872">
    <property type="term" value="F:metal ion binding"/>
    <property type="evidence" value="ECO:0007669"/>
    <property type="project" value="UniProtKB-KW"/>
</dbReference>
<dbReference type="InterPro" id="IPR050554">
    <property type="entry name" value="Met_Synthase/Corrinoid"/>
</dbReference>
<dbReference type="Gene3D" id="3.40.50.280">
    <property type="entry name" value="Cobalamin-binding domain"/>
    <property type="match status" value="1"/>
</dbReference>
<evidence type="ECO:0000256" key="3">
    <source>
        <dbReference type="ARBA" id="ARBA00023285"/>
    </source>
</evidence>
<dbReference type="InterPro" id="IPR006158">
    <property type="entry name" value="Cobalamin-bd"/>
</dbReference>
<evidence type="ECO:0000259" key="5">
    <source>
        <dbReference type="PROSITE" id="PS51337"/>
    </source>
</evidence>
<dbReference type="InterPro" id="IPR036724">
    <property type="entry name" value="Cobalamin-bd_sf"/>
</dbReference>
<reference evidence="6 7" key="1">
    <citation type="journal article" date="2019" name="Nat. Microbiol.">
        <title>Wide diversity of methane and short-chain alkane metabolisms in uncultured archaea.</title>
        <authorList>
            <person name="Borrel G."/>
            <person name="Adam P.S."/>
            <person name="McKay L.J."/>
            <person name="Chen L.X."/>
            <person name="Sierra-Garcia I.N."/>
            <person name="Sieber C.M."/>
            <person name="Letourneur Q."/>
            <person name="Ghozlane A."/>
            <person name="Andersen G.L."/>
            <person name="Li W.J."/>
            <person name="Hallam S.J."/>
            <person name="Muyzer G."/>
            <person name="de Oliveira V.M."/>
            <person name="Inskeep W.P."/>
            <person name="Banfield J.F."/>
            <person name="Gribaldo S."/>
        </authorList>
    </citation>
    <scope>NUCLEOTIDE SEQUENCE [LARGE SCALE GENOMIC DNA]</scope>
    <source>
        <strain evidence="6">NM1b</strain>
    </source>
</reference>
<dbReference type="GO" id="GO:0050667">
    <property type="term" value="P:homocysteine metabolic process"/>
    <property type="evidence" value="ECO:0007669"/>
    <property type="project" value="TreeGrafter"/>
</dbReference>
<dbReference type="PANTHER" id="PTHR45833:SF1">
    <property type="entry name" value="METHIONINE SYNTHASE"/>
    <property type="match status" value="1"/>
</dbReference>
<dbReference type="InterPro" id="IPR003759">
    <property type="entry name" value="Cbl-bd_cap"/>
</dbReference>